<dbReference type="VEuPathDB" id="FungiDB:BD410DRAFT_806440"/>
<evidence type="ECO:0000313" key="2">
    <source>
        <dbReference type="Proteomes" id="UP000294933"/>
    </source>
</evidence>
<protein>
    <submittedName>
        <fullName evidence="1">Uncharacterized protein</fullName>
    </submittedName>
</protein>
<dbReference type="Proteomes" id="UP000294933">
    <property type="component" value="Unassembled WGS sequence"/>
</dbReference>
<evidence type="ECO:0000313" key="1">
    <source>
        <dbReference type="EMBL" id="TDL18576.1"/>
    </source>
</evidence>
<accession>A0A4Y7PU62</accession>
<proteinExistence type="predicted"/>
<gene>
    <name evidence="1" type="ORF">BD410DRAFT_806440</name>
</gene>
<dbReference type="EMBL" id="ML170206">
    <property type="protein sequence ID" value="TDL18576.1"/>
    <property type="molecule type" value="Genomic_DNA"/>
</dbReference>
<organism evidence="1 2">
    <name type="scientific">Rickenella mellea</name>
    <dbReference type="NCBI Taxonomy" id="50990"/>
    <lineage>
        <taxon>Eukaryota</taxon>
        <taxon>Fungi</taxon>
        <taxon>Dikarya</taxon>
        <taxon>Basidiomycota</taxon>
        <taxon>Agaricomycotina</taxon>
        <taxon>Agaricomycetes</taxon>
        <taxon>Hymenochaetales</taxon>
        <taxon>Rickenellaceae</taxon>
        <taxon>Rickenella</taxon>
    </lineage>
</organism>
<keyword evidence="2" id="KW-1185">Reference proteome</keyword>
<dbReference type="AlphaFoldDB" id="A0A4Y7PU62"/>
<sequence>MTLPTTSALFLLKKLREQMWKVCASWESLSGSNVPEDNLAGVFITAGNWQNFSLALHRYGTTHAPERAWIDNISRKNPVNSIFETATLQRMVSEGADGRRSDLRWSMGGIRRKLNQLMLETVQRIDPITDDRNKHIEHAAEIGVEGMIAVEKRRNHVDVLTTLGLVGAQVPTLLEHRTSVLFSSPGISYVGNNPPLGSFVPCRMKWGFPGDGHLGHRNLDRNWNFSVYVNWLAEKKLIFSPPVK</sequence>
<name>A0A4Y7PU62_9AGAM</name>
<reference evidence="1 2" key="1">
    <citation type="submission" date="2018-06" db="EMBL/GenBank/DDBJ databases">
        <title>A transcriptomic atlas of mushroom development highlights an independent origin of complex multicellularity.</title>
        <authorList>
            <consortium name="DOE Joint Genome Institute"/>
            <person name="Krizsan K."/>
            <person name="Almasi E."/>
            <person name="Merenyi Z."/>
            <person name="Sahu N."/>
            <person name="Viragh M."/>
            <person name="Koszo T."/>
            <person name="Mondo S."/>
            <person name="Kiss B."/>
            <person name="Balint B."/>
            <person name="Kues U."/>
            <person name="Barry K."/>
            <person name="Hegedus J.C."/>
            <person name="Henrissat B."/>
            <person name="Johnson J."/>
            <person name="Lipzen A."/>
            <person name="Ohm R."/>
            <person name="Nagy I."/>
            <person name="Pangilinan J."/>
            <person name="Yan J."/>
            <person name="Xiong Y."/>
            <person name="Grigoriev I.V."/>
            <person name="Hibbett D.S."/>
            <person name="Nagy L.G."/>
        </authorList>
    </citation>
    <scope>NUCLEOTIDE SEQUENCE [LARGE SCALE GENOMIC DNA]</scope>
    <source>
        <strain evidence="1 2">SZMC22713</strain>
    </source>
</reference>